<protein>
    <recommendedName>
        <fullName evidence="5">DUF2489 domain-containing protein</fullName>
    </recommendedName>
</protein>
<reference evidence="3 4" key="1">
    <citation type="journal article" date="2023" name="Ecotoxicol. Environ. Saf.">
        <title>Mercury remediation potential of mercury-resistant strain Rheinheimera metallidurans sp. nov. isolated from a municipal waste dumping site.</title>
        <authorList>
            <person name="Yadav V."/>
            <person name="Manjhi A."/>
            <person name="Vadakedath N."/>
        </authorList>
    </citation>
    <scope>NUCLEOTIDE SEQUENCE [LARGE SCALE GENOMIC DNA]</scope>
    <source>
        <strain evidence="3 4">E-49</strain>
    </source>
</reference>
<evidence type="ECO:0008006" key="5">
    <source>
        <dbReference type="Google" id="ProtNLM"/>
    </source>
</evidence>
<name>A0ABU8C7C4_9GAMM</name>
<organism evidence="3 4">
    <name type="scientific">Rheinheimera muenzenbergensis</name>
    <dbReference type="NCBI Taxonomy" id="1193628"/>
    <lineage>
        <taxon>Bacteria</taxon>
        <taxon>Pseudomonadati</taxon>
        <taxon>Pseudomonadota</taxon>
        <taxon>Gammaproteobacteria</taxon>
        <taxon>Chromatiales</taxon>
        <taxon>Chromatiaceae</taxon>
        <taxon>Rheinheimera</taxon>
    </lineage>
</organism>
<accession>A0ABU8C7C4</accession>
<keyword evidence="4" id="KW-1185">Reference proteome</keyword>
<keyword evidence="2" id="KW-0472">Membrane</keyword>
<feature type="coiled-coil region" evidence="1">
    <location>
        <begin position="21"/>
        <end position="63"/>
    </location>
</feature>
<keyword evidence="2" id="KW-1133">Transmembrane helix</keyword>
<feature type="transmembrane region" description="Helical" evidence="2">
    <location>
        <begin position="6"/>
        <end position="24"/>
    </location>
</feature>
<evidence type="ECO:0000256" key="2">
    <source>
        <dbReference type="SAM" id="Phobius"/>
    </source>
</evidence>
<proteinExistence type="predicted"/>
<keyword evidence="2" id="KW-0812">Transmembrane</keyword>
<keyword evidence="1" id="KW-0175">Coiled coil</keyword>
<dbReference type="RefSeq" id="WP_335735813.1">
    <property type="nucleotide sequence ID" value="NZ_JALAAR010000006.1"/>
</dbReference>
<sequence length="161" mass="18210">MVWAVLIGVLVVVLLYILWQMDLLDKANKRLKQQMAAREQELLKLQQAAYQLAEQQKNVLLQQLQQVPAATVLSPVELKMCQLLVQTLPLLVKECCSKAITPQQVMKSQTQRLPDGAHLALMMKRHNRLTTLWQNNTMMSHLQLCTVAVALAQEETQAKAG</sequence>
<dbReference type="EMBL" id="JALAAR010000006">
    <property type="protein sequence ID" value="MEH8017407.1"/>
    <property type="molecule type" value="Genomic_DNA"/>
</dbReference>
<evidence type="ECO:0000256" key="1">
    <source>
        <dbReference type="SAM" id="Coils"/>
    </source>
</evidence>
<evidence type="ECO:0000313" key="4">
    <source>
        <dbReference type="Proteomes" id="UP001375382"/>
    </source>
</evidence>
<dbReference type="Proteomes" id="UP001375382">
    <property type="component" value="Unassembled WGS sequence"/>
</dbReference>
<evidence type="ECO:0000313" key="3">
    <source>
        <dbReference type="EMBL" id="MEH8017407.1"/>
    </source>
</evidence>
<gene>
    <name evidence="3" type="ORF">MN202_09190</name>
</gene>
<comment type="caution">
    <text evidence="3">The sequence shown here is derived from an EMBL/GenBank/DDBJ whole genome shotgun (WGS) entry which is preliminary data.</text>
</comment>